<proteinExistence type="predicted"/>
<comment type="caution">
    <text evidence="1">The sequence shown here is derived from an EMBL/GenBank/DDBJ whole genome shotgun (WGS) entry which is preliminary data.</text>
</comment>
<dbReference type="RefSeq" id="WP_189548200.1">
    <property type="nucleotide sequence ID" value="NZ_BMTF01000053.1"/>
</dbReference>
<keyword evidence="2" id="KW-1185">Reference proteome</keyword>
<protein>
    <submittedName>
        <fullName evidence="1">Uncharacterized protein</fullName>
    </submittedName>
</protein>
<organism evidence="1 2">
    <name type="scientific">Streptomyces gelaticus</name>
    <dbReference type="NCBI Taxonomy" id="285446"/>
    <lineage>
        <taxon>Bacteria</taxon>
        <taxon>Bacillati</taxon>
        <taxon>Actinomycetota</taxon>
        <taxon>Actinomycetes</taxon>
        <taxon>Kitasatosporales</taxon>
        <taxon>Streptomycetaceae</taxon>
        <taxon>Streptomyces</taxon>
    </lineage>
</organism>
<evidence type="ECO:0000313" key="1">
    <source>
        <dbReference type="EMBL" id="GGV97554.1"/>
    </source>
</evidence>
<dbReference type="Proteomes" id="UP000660675">
    <property type="component" value="Unassembled WGS sequence"/>
</dbReference>
<dbReference type="EMBL" id="BMTF01000053">
    <property type="protein sequence ID" value="GGV97554.1"/>
    <property type="molecule type" value="Genomic_DNA"/>
</dbReference>
<name>A0ABQ2WBA7_9ACTN</name>
<evidence type="ECO:0000313" key="2">
    <source>
        <dbReference type="Proteomes" id="UP000660675"/>
    </source>
</evidence>
<reference evidence="2" key="1">
    <citation type="journal article" date="2019" name="Int. J. Syst. Evol. Microbiol.">
        <title>The Global Catalogue of Microorganisms (GCM) 10K type strain sequencing project: providing services to taxonomists for standard genome sequencing and annotation.</title>
        <authorList>
            <consortium name="The Broad Institute Genomics Platform"/>
            <consortium name="The Broad Institute Genome Sequencing Center for Infectious Disease"/>
            <person name="Wu L."/>
            <person name="Ma J."/>
        </authorList>
    </citation>
    <scope>NUCLEOTIDE SEQUENCE [LARGE SCALE GENOMIC DNA]</scope>
    <source>
        <strain evidence="2">JCM 4376</strain>
    </source>
</reference>
<gene>
    <name evidence="1" type="ORF">GCM10015535_69140</name>
</gene>
<accession>A0ABQ2WBA7</accession>
<sequence>MGDSEPSGPTLACWETVPDQDDVAGPVAGPARPLLSVVQAREATAGLREAMDDVRRSVAVLAARVRDAHAAGCRSTAPLGVVLRHGVGAEERATAQKAGGWFSRFRT</sequence>